<dbReference type="SUPFAM" id="SSF56935">
    <property type="entry name" value="Porins"/>
    <property type="match status" value="1"/>
</dbReference>
<dbReference type="Proteomes" id="UP000574931">
    <property type="component" value="Unassembled WGS sequence"/>
</dbReference>
<comment type="caution">
    <text evidence="9">The sequence shown here is derived from an EMBL/GenBank/DDBJ whole genome shotgun (WGS) entry which is preliminary data.</text>
</comment>
<sequence length="420" mass="45211">MGGRGFQISCIAAVLFGRAVVAHAGAFETSSQDFDILFEQGNAVDTSAIYVAPQRRLTKIGGSVASDTNGGINPATGRPFEKGIEEAKGLWVPKISAKFDLTSDLACAAQYRQPWGIDTDAGIETVHSYTSIEQKVTSNDYGVNCAYRFDEGAMGYFRILGGVSYQELRGQQTRMIPHFSRNPDGIPGSPFRAASLDADAQSFGWRIGAAYEIPEYAIRASIVYQSAVKYGLEGTVDNLILNPITGRGEPIDVSSDVATPQSVEFKFQTGITPGWLAFGSVEWMDWSSVTSVDFVAADSAVLPIGTRVTSLNLYYQDGWTLRGGVAHTFDNHWSLDGTLTWDRGTSTGLTTQTDLWLFSLGAGYKPSDQVEFRLAGAAGWLVSGKVDTTLADGERSLLGSEGVLDDDFVSGLSLTAMVKF</sequence>
<comment type="subcellular location">
    <subcellularLocation>
        <location evidence="1">Cell outer membrane</location>
        <topology evidence="1">Multi-pass membrane protein</topology>
    </subcellularLocation>
</comment>
<keyword evidence="10" id="KW-1185">Reference proteome</keyword>
<evidence type="ECO:0000256" key="6">
    <source>
        <dbReference type="ARBA" id="ARBA00023136"/>
    </source>
</evidence>
<organism evidence="9 10">
    <name type="scientific">Ochrobactrum soli</name>
    <dbReference type="NCBI Taxonomy" id="2448455"/>
    <lineage>
        <taxon>Bacteria</taxon>
        <taxon>Pseudomonadati</taxon>
        <taxon>Pseudomonadota</taxon>
        <taxon>Alphaproteobacteria</taxon>
        <taxon>Hyphomicrobiales</taxon>
        <taxon>Brucellaceae</taxon>
        <taxon>Brucella/Ochrobactrum group</taxon>
        <taxon>Ochrobactrum</taxon>
    </lineage>
</organism>
<evidence type="ECO:0000256" key="4">
    <source>
        <dbReference type="ARBA" id="ARBA00022692"/>
    </source>
</evidence>
<comment type="similarity">
    <text evidence="2">Belongs to the OmpP1/FadL family.</text>
</comment>
<gene>
    <name evidence="9" type="ORF">HKX02_15050</name>
</gene>
<evidence type="ECO:0000256" key="3">
    <source>
        <dbReference type="ARBA" id="ARBA00022452"/>
    </source>
</evidence>
<dbReference type="GO" id="GO:0009279">
    <property type="term" value="C:cell outer membrane"/>
    <property type="evidence" value="ECO:0007669"/>
    <property type="project" value="UniProtKB-SubCell"/>
</dbReference>
<keyword evidence="7" id="KW-0998">Cell outer membrane</keyword>
<reference evidence="9 10" key="1">
    <citation type="submission" date="2020-05" db="EMBL/GenBank/DDBJ databases">
        <title>Draft Genome Sequence of Ochrobactrum soli Isolated from Stable Fly Gut.</title>
        <authorList>
            <person name="Pileggi M.T."/>
            <person name="Vazhakkala L.J."/>
            <person name="Wong C.N."/>
        </authorList>
    </citation>
    <scope>NUCLEOTIDE SEQUENCE [LARGE SCALE GENOMIC DNA]</scope>
    <source>
        <strain evidence="9 10">MTP-C0764</strain>
    </source>
</reference>
<dbReference type="PANTHER" id="PTHR35093:SF8">
    <property type="entry name" value="OUTER MEMBRANE PROTEIN NMB0088-RELATED"/>
    <property type="match status" value="1"/>
</dbReference>
<dbReference type="AlphaFoldDB" id="A0A849KIL1"/>
<dbReference type="Gene3D" id="2.40.160.60">
    <property type="entry name" value="Outer membrane protein transport protein (OMPP1/FadL/TodX)"/>
    <property type="match status" value="1"/>
</dbReference>
<keyword evidence="6" id="KW-0472">Membrane</keyword>
<accession>A0A849KIL1</accession>
<keyword evidence="3" id="KW-1134">Transmembrane beta strand</keyword>
<feature type="signal peptide" evidence="8">
    <location>
        <begin position="1"/>
        <end position="24"/>
    </location>
</feature>
<keyword evidence="5 8" id="KW-0732">Signal</keyword>
<dbReference type="RefSeq" id="WP_171318387.1">
    <property type="nucleotide sequence ID" value="NZ_JABFCY010000009.1"/>
</dbReference>
<name>A0A849KIL1_9HYPH</name>
<dbReference type="InterPro" id="IPR005017">
    <property type="entry name" value="OMPP1/FadL/TodX"/>
</dbReference>
<keyword evidence="4" id="KW-0812">Transmembrane</keyword>
<evidence type="ECO:0000313" key="9">
    <source>
        <dbReference type="EMBL" id="NNU61555.1"/>
    </source>
</evidence>
<evidence type="ECO:0000313" key="10">
    <source>
        <dbReference type="Proteomes" id="UP000574931"/>
    </source>
</evidence>
<evidence type="ECO:0000256" key="2">
    <source>
        <dbReference type="ARBA" id="ARBA00008163"/>
    </source>
</evidence>
<proteinExistence type="inferred from homology"/>
<dbReference type="Pfam" id="PF03349">
    <property type="entry name" value="Toluene_X"/>
    <property type="match status" value="1"/>
</dbReference>
<evidence type="ECO:0000256" key="8">
    <source>
        <dbReference type="SAM" id="SignalP"/>
    </source>
</evidence>
<dbReference type="GO" id="GO:0015483">
    <property type="term" value="F:long-chain fatty acid transporting porin activity"/>
    <property type="evidence" value="ECO:0007669"/>
    <property type="project" value="TreeGrafter"/>
</dbReference>
<dbReference type="PANTHER" id="PTHR35093">
    <property type="entry name" value="OUTER MEMBRANE PROTEIN NMB0088-RELATED"/>
    <property type="match status" value="1"/>
</dbReference>
<evidence type="ECO:0000256" key="1">
    <source>
        <dbReference type="ARBA" id="ARBA00004571"/>
    </source>
</evidence>
<evidence type="ECO:0000256" key="7">
    <source>
        <dbReference type="ARBA" id="ARBA00023237"/>
    </source>
</evidence>
<evidence type="ECO:0000256" key="5">
    <source>
        <dbReference type="ARBA" id="ARBA00022729"/>
    </source>
</evidence>
<protein>
    <submittedName>
        <fullName evidence="9">Transporter</fullName>
    </submittedName>
</protein>
<dbReference type="EMBL" id="JABFCY010000009">
    <property type="protein sequence ID" value="NNU61555.1"/>
    <property type="molecule type" value="Genomic_DNA"/>
</dbReference>
<feature type="chain" id="PRO_5032574415" evidence="8">
    <location>
        <begin position="25"/>
        <end position="420"/>
    </location>
</feature>